<dbReference type="Gene3D" id="3.60.10.10">
    <property type="entry name" value="Endonuclease/exonuclease/phosphatase"/>
    <property type="match status" value="1"/>
</dbReference>
<comment type="caution">
    <text evidence="2">The sequence shown here is derived from an EMBL/GenBank/DDBJ whole genome shotgun (WGS) entry which is preliminary data.</text>
</comment>
<dbReference type="Proteomes" id="UP001165190">
    <property type="component" value="Unassembled WGS sequence"/>
</dbReference>
<feature type="domain" description="Endonuclease/exonuclease/phosphatase" evidence="1">
    <location>
        <begin position="8"/>
        <end position="221"/>
    </location>
</feature>
<evidence type="ECO:0000313" key="2">
    <source>
        <dbReference type="EMBL" id="GMJ02216.1"/>
    </source>
</evidence>
<dbReference type="InterPro" id="IPR036691">
    <property type="entry name" value="Endo/exonu/phosph_ase_sf"/>
</dbReference>
<keyword evidence="3" id="KW-1185">Reference proteome</keyword>
<sequence length="279" mass="31659">MNFKCICWNVQGCVNPKFISAAKEYLRDVRPDIVILMEPKISGSKADTVILKLGLPNSHRVEAKGFAGGIWVCWFDSIHIEVLSNHFQFIHCRILHRNSGSSFLLSAVYGSPNPTKRRALWHYLHGLAATIRSPWVICGDFNATLFDSDRRGCASSSIPCKEFQSFVFSNGLRDMGFSGPEFTWSCRMAHARLDRFLCNDLWDEAFPDSMVSHLLHMRSDHRPISLHVGNSSSFPVPPSFKYFSGWNSHEDFARMVHDNWQPSESLSETIKSFTHAADT</sequence>
<dbReference type="GO" id="GO:0003824">
    <property type="term" value="F:catalytic activity"/>
    <property type="evidence" value="ECO:0007669"/>
    <property type="project" value="InterPro"/>
</dbReference>
<organism evidence="2 3">
    <name type="scientific">Hibiscus trionum</name>
    <name type="common">Flower of an hour</name>
    <dbReference type="NCBI Taxonomy" id="183268"/>
    <lineage>
        <taxon>Eukaryota</taxon>
        <taxon>Viridiplantae</taxon>
        <taxon>Streptophyta</taxon>
        <taxon>Embryophyta</taxon>
        <taxon>Tracheophyta</taxon>
        <taxon>Spermatophyta</taxon>
        <taxon>Magnoliopsida</taxon>
        <taxon>eudicotyledons</taxon>
        <taxon>Gunneridae</taxon>
        <taxon>Pentapetalae</taxon>
        <taxon>rosids</taxon>
        <taxon>malvids</taxon>
        <taxon>Malvales</taxon>
        <taxon>Malvaceae</taxon>
        <taxon>Malvoideae</taxon>
        <taxon>Hibiscus</taxon>
    </lineage>
</organism>
<dbReference type="EMBL" id="BSYR01000035">
    <property type="protein sequence ID" value="GMJ02216.1"/>
    <property type="molecule type" value="Genomic_DNA"/>
</dbReference>
<dbReference type="SUPFAM" id="SSF56219">
    <property type="entry name" value="DNase I-like"/>
    <property type="match status" value="1"/>
</dbReference>
<dbReference type="PANTHER" id="PTHR35218:SF9">
    <property type="entry name" value="ENDONUCLEASE_EXONUCLEASE_PHOSPHATASE DOMAIN-CONTAINING PROTEIN"/>
    <property type="match status" value="1"/>
</dbReference>
<protein>
    <recommendedName>
        <fullName evidence="1">Endonuclease/exonuclease/phosphatase domain-containing protein</fullName>
    </recommendedName>
</protein>
<accession>A0A9W7MLW3</accession>
<dbReference type="OrthoDB" id="1750980at2759"/>
<name>A0A9W7MLW3_HIBTR</name>
<proteinExistence type="predicted"/>
<dbReference type="AlphaFoldDB" id="A0A9W7MLW3"/>
<dbReference type="Pfam" id="PF03372">
    <property type="entry name" value="Exo_endo_phos"/>
    <property type="match status" value="1"/>
</dbReference>
<evidence type="ECO:0000259" key="1">
    <source>
        <dbReference type="Pfam" id="PF03372"/>
    </source>
</evidence>
<reference evidence="2" key="1">
    <citation type="submission" date="2023-05" db="EMBL/GenBank/DDBJ databases">
        <title>Genome and transcriptome analyses reveal genes involved in the formation of fine ridges on petal epidermal cells in Hibiscus trionum.</title>
        <authorList>
            <person name="Koshimizu S."/>
            <person name="Masuda S."/>
            <person name="Ishii T."/>
            <person name="Shirasu K."/>
            <person name="Hoshino A."/>
            <person name="Arita M."/>
        </authorList>
    </citation>
    <scope>NUCLEOTIDE SEQUENCE</scope>
    <source>
        <strain evidence="2">Hamamatsu line</strain>
    </source>
</reference>
<evidence type="ECO:0000313" key="3">
    <source>
        <dbReference type="Proteomes" id="UP001165190"/>
    </source>
</evidence>
<dbReference type="PANTHER" id="PTHR35218">
    <property type="entry name" value="RNASE H DOMAIN-CONTAINING PROTEIN"/>
    <property type="match status" value="1"/>
</dbReference>
<gene>
    <name evidence="2" type="ORF">HRI_003890800</name>
</gene>
<dbReference type="InterPro" id="IPR005135">
    <property type="entry name" value="Endo/exonuclease/phosphatase"/>
</dbReference>